<keyword evidence="3" id="KW-1185">Reference proteome</keyword>
<comment type="caution">
    <text evidence="2">The sequence shown here is derived from an EMBL/GenBank/DDBJ whole genome shotgun (WGS) entry which is preliminary data.</text>
</comment>
<feature type="region of interest" description="Disordered" evidence="1">
    <location>
        <begin position="68"/>
        <end position="100"/>
    </location>
</feature>
<evidence type="ECO:0000313" key="2">
    <source>
        <dbReference type="EMBL" id="CAL4159260.1"/>
    </source>
</evidence>
<sequence length="100" mass="10978">MCQVTDVFSISDTGYIWRGWELQSEVDDDGEVCQHTEYEGSGTQCWCTEHLCNSHLCEECFDTTPVTTTTTTTADATTTTTTVATTQTTTQPPPSKGKLN</sequence>
<reference evidence="2 3" key="1">
    <citation type="submission" date="2024-05" db="EMBL/GenBank/DDBJ databases">
        <authorList>
            <person name="Wallberg A."/>
        </authorList>
    </citation>
    <scope>NUCLEOTIDE SEQUENCE [LARGE SCALE GENOMIC DNA]</scope>
</reference>
<evidence type="ECO:0000256" key="1">
    <source>
        <dbReference type="SAM" id="MobiDB-lite"/>
    </source>
</evidence>
<feature type="compositionally biased region" description="Pro residues" evidence="1">
    <location>
        <begin position="91"/>
        <end position="100"/>
    </location>
</feature>
<proteinExistence type="predicted"/>
<dbReference type="EMBL" id="CAXKWB010043437">
    <property type="protein sequence ID" value="CAL4159260.1"/>
    <property type="molecule type" value="Genomic_DNA"/>
</dbReference>
<feature type="compositionally biased region" description="Low complexity" evidence="1">
    <location>
        <begin position="68"/>
        <end position="90"/>
    </location>
</feature>
<accession>A0AAV2S4P6</accession>
<organism evidence="2 3">
    <name type="scientific">Meganyctiphanes norvegica</name>
    <name type="common">Northern krill</name>
    <name type="synonym">Thysanopoda norvegica</name>
    <dbReference type="NCBI Taxonomy" id="48144"/>
    <lineage>
        <taxon>Eukaryota</taxon>
        <taxon>Metazoa</taxon>
        <taxon>Ecdysozoa</taxon>
        <taxon>Arthropoda</taxon>
        <taxon>Crustacea</taxon>
        <taxon>Multicrustacea</taxon>
        <taxon>Malacostraca</taxon>
        <taxon>Eumalacostraca</taxon>
        <taxon>Eucarida</taxon>
        <taxon>Euphausiacea</taxon>
        <taxon>Euphausiidae</taxon>
        <taxon>Meganyctiphanes</taxon>
    </lineage>
</organism>
<protein>
    <submittedName>
        <fullName evidence="2">Uncharacterized protein</fullName>
    </submittedName>
</protein>
<name>A0AAV2S4P6_MEGNR</name>
<gene>
    <name evidence="2" type="ORF">MNOR_LOCUS32258</name>
</gene>
<evidence type="ECO:0000313" key="3">
    <source>
        <dbReference type="Proteomes" id="UP001497623"/>
    </source>
</evidence>
<dbReference type="Proteomes" id="UP001497623">
    <property type="component" value="Unassembled WGS sequence"/>
</dbReference>
<dbReference type="AlphaFoldDB" id="A0AAV2S4P6"/>